<evidence type="ECO:0000259" key="12">
    <source>
        <dbReference type="PROSITE" id="PS51163"/>
    </source>
</evidence>
<comment type="subcellular location">
    <subcellularLocation>
        <location evidence="1">Cytoplasm</location>
    </subcellularLocation>
</comment>
<evidence type="ECO:0000256" key="3">
    <source>
        <dbReference type="ARBA" id="ARBA00012584"/>
    </source>
</evidence>
<dbReference type="GO" id="GO:0006450">
    <property type="term" value="P:regulation of translational fidelity"/>
    <property type="evidence" value="ECO:0007669"/>
    <property type="project" value="TreeGrafter"/>
</dbReference>
<keyword evidence="4" id="KW-0963">Cytoplasm</keyword>
<dbReference type="GO" id="GO:0005737">
    <property type="term" value="C:cytoplasm"/>
    <property type="evidence" value="ECO:0007669"/>
    <property type="project" value="UniProtKB-SubCell"/>
</dbReference>
<comment type="caution">
    <text evidence="13">The sequence shown here is derived from an EMBL/GenBank/DDBJ whole genome shotgun (WGS) entry which is preliminary data.</text>
</comment>
<reference evidence="14" key="1">
    <citation type="submission" date="2017-09" db="EMBL/GenBank/DDBJ databases">
        <title>Depth-based differentiation of microbial function through sediment-hosted aquifers and enrichment of novel symbionts in the deep terrestrial subsurface.</title>
        <authorList>
            <person name="Probst A.J."/>
            <person name="Ladd B."/>
            <person name="Jarett J.K."/>
            <person name="Geller-Mcgrath D.E."/>
            <person name="Sieber C.M.K."/>
            <person name="Emerson J.B."/>
            <person name="Anantharaman K."/>
            <person name="Thomas B.C."/>
            <person name="Malmstrom R."/>
            <person name="Stieglmeier M."/>
            <person name="Klingl A."/>
            <person name="Woyke T."/>
            <person name="Ryan C.M."/>
            <person name="Banfield J.F."/>
        </authorList>
    </citation>
    <scope>NUCLEOTIDE SEQUENCE [LARGE SCALE GENOMIC DNA]</scope>
</reference>
<evidence type="ECO:0000256" key="7">
    <source>
        <dbReference type="ARBA" id="ARBA00022695"/>
    </source>
</evidence>
<dbReference type="InterPro" id="IPR017945">
    <property type="entry name" value="DHBP_synth_RibB-like_a/b_dom"/>
</dbReference>
<dbReference type="Proteomes" id="UP000229362">
    <property type="component" value="Unassembled WGS sequence"/>
</dbReference>
<dbReference type="Gene3D" id="3.90.870.10">
    <property type="entry name" value="DHBP synthase"/>
    <property type="match status" value="1"/>
</dbReference>
<evidence type="ECO:0000256" key="2">
    <source>
        <dbReference type="ARBA" id="ARBA00007663"/>
    </source>
</evidence>
<protein>
    <recommendedName>
        <fullName evidence="10">L-threonylcarbamoyladenylate synthase</fullName>
        <ecNumber evidence="3">2.7.7.87</ecNumber>
    </recommendedName>
    <alternativeName>
        <fullName evidence="10">L-threonylcarbamoyladenylate synthase</fullName>
    </alternativeName>
</protein>
<evidence type="ECO:0000256" key="8">
    <source>
        <dbReference type="ARBA" id="ARBA00022741"/>
    </source>
</evidence>
<dbReference type="AlphaFoldDB" id="A0A2M6W0I4"/>
<dbReference type="InterPro" id="IPR006070">
    <property type="entry name" value="Sua5-like_dom"/>
</dbReference>
<dbReference type="GO" id="GO:0003725">
    <property type="term" value="F:double-stranded RNA binding"/>
    <property type="evidence" value="ECO:0007669"/>
    <property type="project" value="InterPro"/>
</dbReference>
<feature type="domain" description="YrdC-like" evidence="12">
    <location>
        <begin position="8"/>
        <end position="73"/>
    </location>
</feature>
<dbReference type="EC" id="2.7.7.87" evidence="3"/>
<dbReference type="GO" id="GO:0061710">
    <property type="term" value="F:L-threonylcarbamoyladenylate synthase"/>
    <property type="evidence" value="ECO:0007669"/>
    <property type="project" value="UniProtKB-EC"/>
</dbReference>
<evidence type="ECO:0000313" key="13">
    <source>
        <dbReference type="EMBL" id="PIT86314.1"/>
    </source>
</evidence>
<keyword evidence="9" id="KW-0067">ATP-binding</keyword>
<proteinExistence type="inferred from homology"/>
<keyword evidence="7" id="KW-0548">Nucleotidyltransferase</keyword>
<evidence type="ECO:0000256" key="6">
    <source>
        <dbReference type="ARBA" id="ARBA00022694"/>
    </source>
</evidence>
<dbReference type="InterPro" id="IPR050156">
    <property type="entry name" value="TC-AMP_synthase_SUA5"/>
</dbReference>
<keyword evidence="5" id="KW-0808">Transferase</keyword>
<evidence type="ECO:0000256" key="5">
    <source>
        <dbReference type="ARBA" id="ARBA00022679"/>
    </source>
</evidence>
<dbReference type="PANTHER" id="PTHR17490">
    <property type="entry name" value="SUA5"/>
    <property type="match status" value="1"/>
</dbReference>
<evidence type="ECO:0000256" key="11">
    <source>
        <dbReference type="ARBA" id="ARBA00048366"/>
    </source>
</evidence>
<evidence type="ECO:0000256" key="4">
    <source>
        <dbReference type="ARBA" id="ARBA00022490"/>
    </source>
</evidence>
<evidence type="ECO:0000256" key="9">
    <source>
        <dbReference type="ARBA" id="ARBA00022840"/>
    </source>
</evidence>
<organism evidence="13 14">
    <name type="scientific">Candidatus Magasanikbacteria bacterium CG10_big_fil_rev_8_21_14_0_10_43_6</name>
    <dbReference type="NCBI Taxonomy" id="1974650"/>
    <lineage>
        <taxon>Bacteria</taxon>
        <taxon>Candidatus Magasanikiibacteriota</taxon>
    </lineage>
</organism>
<evidence type="ECO:0000256" key="10">
    <source>
        <dbReference type="ARBA" id="ARBA00029774"/>
    </source>
</evidence>
<dbReference type="GO" id="GO:0005524">
    <property type="term" value="F:ATP binding"/>
    <property type="evidence" value="ECO:0007669"/>
    <property type="project" value="UniProtKB-KW"/>
</dbReference>
<feature type="non-terminal residue" evidence="13">
    <location>
        <position position="73"/>
    </location>
</feature>
<evidence type="ECO:0000256" key="1">
    <source>
        <dbReference type="ARBA" id="ARBA00004496"/>
    </source>
</evidence>
<dbReference type="SUPFAM" id="SSF55821">
    <property type="entry name" value="YrdC/RibB"/>
    <property type="match status" value="1"/>
</dbReference>
<name>A0A2M6W0I4_9BACT</name>
<keyword evidence="6" id="KW-0819">tRNA processing</keyword>
<dbReference type="EMBL" id="PFBZ01000165">
    <property type="protein sequence ID" value="PIT86314.1"/>
    <property type="molecule type" value="Genomic_DNA"/>
</dbReference>
<gene>
    <name evidence="13" type="ORF">COU33_03880</name>
</gene>
<comment type="catalytic activity">
    <reaction evidence="11">
        <text>L-threonine + hydrogencarbonate + ATP = L-threonylcarbamoyladenylate + diphosphate + H2O</text>
        <dbReference type="Rhea" id="RHEA:36407"/>
        <dbReference type="ChEBI" id="CHEBI:15377"/>
        <dbReference type="ChEBI" id="CHEBI:17544"/>
        <dbReference type="ChEBI" id="CHEBI:30616"/>
        <dbReference type="ChEBI" id="CHEBI:33019"/>
        <dbReference type="ChEBI" id="CHEBI:57926"/>
        <dbReference type="ChEBI" id="CHEBI:73682"/>
        <dbReference type="EC" id="2.7.7.87"/>
    </reaction>
</comment>
<dbReference type="GO" id="GO:0000049">
    <property type="term" value="F:tRNA binding"/>
    <property type="evidence" value="ECO:0007669"/>
    <property type="project" value="TreeGrafter"/>
</dbReference>
<dbReference type="GO" id="GO:0008033">
    <property type="term" value="P:tRNA processing"/>
    <property type="evidence" value="ECO:0007669"/>
    <property type="project" value="UniProtKB-KW"/>
</dbReference>
<dbReference type="Pfam" id="PF01300">
    <property type="entry name" value="Sua5_yciO_yrdC"/>
    <property type="match status" value="1"/>
</dbReference>
<dbReference type="PROSITE" id="PS51163">
    <property type="entry name" value="YRDC"/>
    <property type="match status" value="1"/>
</dbReference>
<evidence type="ECO:0000313" key="14">
    <source>
        <dbReference type="Proteomes" id="UP000229362"/>
    </source>
</evidence>
<sequence length="73" mass="8110">MKVIPEQDIDIPSIVSSLDKGAVIVYPTETCYGLGCDATDAAAVKKIFDIKQRQQEKSVLVLFPDHHMAMKYV</sequence>
<dbReference type="PANTHER" id="PTHR17490:SF16">
    <property type="entry name" value="THREONYLCARBAMOYL-AMP SYNTHASE"/>
    <property type="match status" value="1"/>
</dbReference>
<keyword evidence="8" id="KW-0547">Nucleotide-binding</keyword>
<comment type="similarity">
    <text evidence="2">Belongs to the SUA5 family.</text>
</comment>
<accession>A0A2M6W0I4</accession>